<dbReference type="EC" id="2.8.1.12" evidence="1"/>
<dbReference type="InterPro" id="IPR003749">
    <property type="entry name" value="ThiS/MoaD-like"/>
</dbReference>
<dbReference type="EMBL" id="CP049075">
    <property type="protein sequence ID" value="QLI06172.1"/>
    <property type="molecule type" value="Genomic_DNA"/>
</dbReference>
<gene>
    <name evidence="1" type="primary">moaD</name>
    <name evidence="1" type="ORF">CINF_1702</name>
</gene>
<dbReference type="KEGG" id="cinf:CINF_1702"/>
<dbReference type="AlphaFoldDB" id="A0A7H9CJK0"/>
<reference evidence="1 2" key="1">
    <citation type="submission" date="2020-02" db="EMBL/GenBank/DDBJ databases">
        <title>Complete genome sequence of the novel Campylobacter species Candidatus Campylobacter infans.</title>
        <authorList>
            <person name="Duim B."/>
            <person name="Zomer A."/>
            <person name="van der Graaf L."/>
            <person name="Wagenaar J."/>
        </authorList>
    </citation>
    <scope>NUCLEOTIDE SEQUENCE [LARGE SCALE GENOMIC DNA]</scope>
    <source>
        <strain evidence="1 2">19S00001</strain>
    </source>
</reference>
<keyword evidence="2" id="KW-1185">Reference proteome</keyword>
<name>A0A7H9CJK0_9BACT</name>
<dbReference type="InterPro" id="IPR012675">
    <property type="entry name" value="Beta-grasp_dom_sf"/>
</dbReference>
<dbReference type="GO" id="GO:0030366">
    <property type="term" value="F:molybdopterin synthase activity"/>
    <property type="evidence" value="ECO:0007669"/>
    <property type="project" value="UniProtKB-EC"/>
</dbReference>
<accession>A0A7H9CJK0</accession>
<organism evidence="1 2">
    <name type="scientific">Candidatus Campylobacter infans</name>
    <dbReference type="NCBI Taxonomy" id="2561898"/>
    <lineage>
        <taxon>Bacteria</taxon>
        <taxon>Pseudomonadati</taxon>
        <taxon>Campylobacterota</taxon>
        <taxon>Epsilonproteobacteria</taxon>
        <taxon>Campylobacterales</taxon>
        <taxon>Campylobacteraceae</taxon>
        <taxon>Campylobacter</taxon>
    </lineage>
</organism>
<dbReference type="RefSeq" id="WP_179975244.1">
    <property type="nucleotide sequence ID" value="NZ_CP049075.1"/>
</dbReference>
<keyword evidence="1" id="KW-0808">Transferase</keyword>
<proteinExistence type="predicted"/>
<dbReference type="Proteomes" id="UP000509414">
    <property type="component" value="Chromosome"/>
</dbReference>
<dbReference type="InterPro" id="IPR016155">
    <property type="entry name" value="Mopterin_synth/thiamin_S_b"/>
</dbReference>
<protein>
    <submittedName>
        <fullName evidence="1">Molybdopterin synthase, sulfur carrier subunit</fullName>
        <ecNumber evidence="1">2.8.1.12</ecNumber>
    </submittedName>
</protein>
<dbReference type="Gene3D" id="3.10.20.30">
    <property type="match status" value="1"/>
</dbReference>
<evidence type="ECO:0000313" key="1">
    <source>
        <dbReference type="EMBL" id="QLI06172.1"/>
    </source>
</evidence>
<dbReference type="SUPFAM" id="SSF54285">
    <property type="entry name" value="MoaD/ThiS"/>
    <property type="match status" value="1"/>
</dbReference>
<dbReference type="Pfam" id="PF02597">
    <property type="entry name" value="ThiS"/>
    <property type="match status" value="1"/>
</dbReference>
<sequence length="74" mass="8118">MIEVKFLGPLSHKANLSLSIKNLKELKQILNKDDDLKKWLGLCAISVNDEIAMDLEQILNDGDVVCVLPPVCGG</sequence>
<evidence type="ECO:0000313" key="2">
    <source>
        <dbReference type="Proteomes" id="UP000509414"/>
    </source>
</evidence>